<evidence type="ECO:0000259" key="13">
    <source>
        <dbReference type="PROSITE" id="PS50929"/>
    </source>
</evidence>
<dbReference type="GO" id="GO:0005886">
    <property type="term" value="C:plasma membrane"/>
    <property type="evidence" value="ECO:0007669"/>
    <property type="project" value="UniProtKB-SubCell"/>
</dbReference>
<keyword evidence="9 11" id="KW-0472">Membrane</keyword>
<dbReference type="FunFam" id="3.40.50.300:FF:001001">
    <property type="entry name" value="Multidrug ABC transporter ATP-binding protein"/>
    <property type="match status" value="1"/>
</dbReference>
<evidence type="ECO:0000256" key="10">
    <source>
        <dbReference type="SAM" id="MobiDB-lite"/>
    </source>
</evidence>
<evidence type="ECO:0000256" key="11">
    <source>
        <dbReference type="SAM" id="Phobius"/>
    </source>
</evidence>
<evidence type="ECO:0000256" key="4">
    <source>
        <dbReference type="ARBA" id="ARBA00022519"/>
    </source>
</evidence>
<dbReference type="InterPro" id="IPR039421">
    <property type="entry name" value="Type_1_exporter"/>
</dbReference>
<keyword evidence="2" id="KW-0813">Transport</keyword>
<sequence>MSLHAIAVIAGLAGPWLLGDLVDTLHLDESKDTVDRIVITIAAAVVIQTVLIWFAYRASARLGERVLAEVREGFIDRVLTVPVSALERSSGDLTSRVSRDVDALSRCLRFAVPETIVAALTVALAVGALILVSPLLALPLLVAAPVLGLSARWYLRRAGPAYLGQNAAYSQVTDGLAETIEGVRTIDALGRQAEQARRTDANLRRSFRTEKYTLFLRTVWSPTVEIGYVLPVVGTLLIGGWYYLEGWVSLGQVIAAVLYAQLLIDPLDRFLSWLDEVQVGAASLARLLGIASDPERVPQAVGSRRSGRIVVEKVRFSYEPWREVLHGISLIIEPGERLAIVGPSGGGKSTLGRLLAGIYMPSTGIVTVDGVPLGDLPQHRLRTEIALVSQMHQIIIMGTLRENVALVRPYSTEEEVRAALAAVQALDWVDALPDGLDTEIGAGGMSLPTEQQQQVALARLVLADPHTLILDEATSLLDPFAARELEKSLAATLPGRTIVTITHRLFSAQDADRVVVVENGTITELGTHDDLIESAGSYARLWTYWHGARGRGLEVRPPDRAGDSVSPVASTDAGSGGSVSWPGPPVSGSSNRAGPSTSPTLNSPDGVVDQPTLWLPNGNSVTLGRAGAGAGAGTDIDRGLAAGILPGSSRDAPRLLMGHFPSHARLGSEISLTVRITQDSSDAQNTRAALLRPLQIGAEGVDVSVIVESGPGLTVRGPMEQVTRVPANGNSDPLRFVFRAAAVDLHRLHVTAWAGGTFLAELEFEVSVAVTGPHSAPQVKSAGIDSVRPESGEVTLQVRSDQSRITFQLLSDTRLFDPVIVESISFGPDGATEQIIQTLRNLARKTTGYTPSNVRRLMQNTGIALWNSLVPEAVREQFWQVRSSITTFSIATGLDTVPWELLYPMTKTEDEGFLIEQLPVTRRVYNQARSRRINIGSARFVVPPNGPRNAGAEIDSLHRIVSGVGDPLLITNLTDLLQLLDAGPLGLIHFACHNTYQPRAAGSSIAMGDGDFVPTLLERAKATESLAASQPLVFINACRSAGSVPHYTRMMGWAQQFLAAGAGAFVGTLWDVRSSSAQTFAEAFYGHLIAGDTLGQASLRARVAAARQGDDPTWLAYSVYGDPNAVAIQA</sequence>
<name>A0A919S9W9_9ACTN</name>
<keyword evidence="8 11" id="KW-1133">Transmembrane helix</keyword>
<feature type="transmembrane region" description="Helical" evidence="11">
    <location>
        <begin position="108"/>
        <end position="130"/>
    </location>
</feature>
<dbReference type="Pfam" id="PF00005">
    <property type="entry name" value="ABC_tran"/>
    <property type="match status" value="1"/>
</dbReference>
<evidence type="ECO:0000256" key="1">
    <source>
        <dbReference type="ARBA" id="ARBA00004651"/>
    </source>
</evidence>
<evidence type="ECO:0000313" key="14">
    <source>
        <dbReference type="EMBL" id="GIM66465.1"/>
    </source>
</evidence>
<dbReference type="InterPro" id="IPR024983">
    <property type="entry name" value="CHAT_dom"/>
</dbReference>
<dbReference type="InterPro" id="IPR003439">
    <property type="entry name" value="ABC_transporter-like_ATP-bd"/>
</dbReference>
<keyword evidence="15" id="KW-1185">Reference proteome</keyword>
<evidence type="ECO:0000256" key="8">
    <source>
        <dbReference type="ARBA" id="ARBA00022989"/>
    </source>
</evidence>
<protein>
    <recommendedName>
        <fullName evidence="16">ABC-type multidrug transport system fused ATPase/permease subunit</fullName>
    </recommendedName>
</protein>
<proteinExistence type="predicted"/>
<keyword evidence="5 11" id="KW-0812">Transmembrane</keyword>
<evidence type="ECO:0000259" key="12">
    <source>
        <dbReference type="PROSITE" id="PS50893"/>
    </source>
</evidence>
<dbReference type="Gene3D" id="3.40.50.300">
    <property type="entry name" value="P-loop containing nucleotide triphosphate hydrolases"/>
    <property type="match status" value="1"/>
</dbReference>
<reference evidence="14" key="1">
    <citation type="submission" date="2021-03" db="EMBL/GenBank/DDBJ databases">
        <title>Whole genome shotgun sequence of Actinoplanes auranticolor NBRC 12245.</title>
        <authorList>
            <person name="Komaki H."/>
            <person name="Tamura T."/>
        </authorList>
    </citation>
    <scope>NUCLEOTIDE SEQUENCE</scope>
    <source>
        <strain evidence="14">NBRC 12245</strain>
    </source>
</reference>
<dbReference type="PROSITE" id="PS50929">
    <property type="entry name" value="ABC_TM1F"/>
    <property type="match status" value="1"/>
</dbReference>
<organism evidence="14 15">
    <name type="scientific">Actinoplanes auranticolor</name>
    <dbReference type="NCBI Taxonomy" id="47988"/>
    <lineage>
        <taxon>Bacteria</taxon>
        <taxon>Bacillati</taxon>
        <taxon>Actinomycetota</taxon>
        <taxon>Actinomycetes</taxon>
        <taxon>Micromonosporales</taxon>
        <taxon>Micromonosporaceae</taxon>
        <taxon>Actinoplanes</taxon>
    </lineage>
</organism>
<dbReference type="InterPro" id="IPR011527">
    <property type="entry name" value="ABC1_TM_dom"/>
</dbReference>
<dbReference type="Pfam" id="PF00664">
    <property type="entry name" value="ABC_membrane"/>
    <property type="match status" value="1"/>
</dbReference>
<evidence type="ECO:0000256" key="5">
    <source>
        <dbReference type="ARBA" id="ARBA00022692"/>
    </source>
</evidence>
<dbReference type="PANTHER" id="PTHR43394">
    <property type="entry name" value="ATP-DEPENDENT PERMEASE MDL1, MITOCHONDRIAL"/>
    <property type="match status" value="1"/>
</dbReference>
<dbReference type="GO" id="GO:0015421">
    <property type="term" value="F:ABC-type oligopeptide transporter activity"/>
    <property type="evidence" value="ECO:0007669"/>
    <property type="project" value="TreeGrafter"/>
</dbReference>
<feature type="region of interest" description="Disordered" evidence="10">
    <location>
        <begin position="554"/>
        <end position="607"/>
    </location>
</feature>
<evidence type="ECO:0000313" key="15">
    <source>
        <dbReference type="Proteomes" id="UP000681340"/>
    </source>
</evidence>
<dbReference type="PROSITE" id="PS50893">
    <property type="entry name" value="ABC_TRANSPORTER_2"/>
    <property type="match status" value="1"/>
</dbReference>
<dbReference type="PANTHER" id="PTHR43394:SF1">
    <property type="entry name" value="ATP-BINDING CASSETTE SUB-FAMILY B MEMBER 10, MITOCHONDRIAL"/>
    <property type="match status" value="1"/>
</dbReference>
<dbReference type="SMART" id="SM00382">
    <property type="entry name" value="AAA"/>
    <property type="match status" value="1"/>
</dbReference>
<keyword evidence="3" id="KW-1003">Cell membrane</keyword>
<dbReference type="InterPro" id="IPR027417">
    <property type="entry name" value="P-loop_NTPase"/>
</dbReference>
<evidence type="ECO:0000256" key="9">
    <source>
        <dbReference type="ARBA" id="ARBA00023136"/>
    </source>
</evidence>
<keyword evidence="7" id="KW-0067">ATP-binding</keyword>
<dbReference type="Pfam" id="PF12770">
    <property type="entry name" value="CHAT"/>
    <property type="match status" value="1"/>
</dbReference>
<comment type="subcellular location">
    <subcellularLocation>
        <location evidence="1">Cell membrane</location>
        <topology evidence="1">Multi-pass membrane protein</topology>
    </subcellularLocation>
</comment>
<feature type="domain" description="ABC transmembrane type-1" evidence="13">
    <location>
        <begin position="1"/>
        <end position="278"/>
    </location>
</feature>
<accession>A0A919S9W9</accession>
<dbReference type="SUPFAM" id="SSF52540">
    <property type="entry name" value="P-loop containing nucleoside triphosphate hydrolases"/>
    <property type="match status" value="1"/>
</dbReference>
<dbReference type="SUPFAM" id="SSF90123">
    <property type="entry name" value="ABC transporter transmembrane region"/>
    <property type="match status" value="1"/>
</dbReference>
<feature type="transmembrane region" description="Helical" evidence="11">
    <location>
        <begin position="37"/>
        <end position="56"/>
    </location>
</feature>
<evidence type="ECO:0000256" key="2">
    <source>
        <dbReference type="ARBA" id="ARBA00022448"/>
    </source>
</evidence>
<dbReference type="EMBL" id="BOQL01000020">
    <property type="protein sequence ID" value="GIM66465.1"/>
    <property type="molecule type" value="Genomic_DNA"/>
</dbReference>
<keyword evidence="6" id="KW-0547">Nucleotide-binding</keyword>
<dbReference type="InterPro" id="IPR036640">
    <property type="entry name" value="ABC1_TM_sf"/>
</dbReference>
<dbReference type="Gene3D" id="1.20.1560.10">
    <property type="entry name" value="ABC transporter type 1, transmembrane domain"/>
    <property type="match status" value="1"/>
</dbReference>
<feature type="domain" description="ABC transporter" evidence="12">
    <location>
        <begin position="309"/>
        <end position="544"/>
    </location>
</feature>
<feature type="compositionally biased region" description="Polar residues" evidence="10">
    <location>
        <begin position="591"/>
        <end position="603"/>
    </location>
</feature>
<dbReference type="Proteomes" id="UP000681340">
    <property type="component" value="Unassembled WGS sequence"/>
</dbReference>
<dbReference type="GO" id="GO:0005524">
    <property type="term" value="F:ATP binding"/>
    <property type="evidence" value="ECO:0007669"/>
    <property type="project" value="UniProtKB-KW"/>
</dbReference>
<gene>
    <name evidence="14" type="ORF">Aau02nite_23050</name>
</gene>
<feature type="compositionally biased region" description="Low complexity" evidence="10">
    <location>
        <begin position="578"/>
        <end position="590"/>
    </location>
</feature>
<dbReference type="CDD" id="cd07346">
    <property type="entry name" value="ABC_6TM_exporters"/>
    <property type="match status" value="1"/>
</dbReference>
<dbReference type="GO" id="GO:0016887">
    <property type="term" value="F:ATP hydrolysis activity"/>
    <property type="evidence" value="ECO:0007669"/>
    <property type="project" value="InterPro"/>
</dbReference>
<evidence type="ECO:0000256" key="3">
    <source>
        <dbReference type="ARBA" id="ARBA00022475"/>
    </source>
</evidence>
<evidence type="ECO:0000256" key="6">
    <source>
        <dbReference type="ARBA" id="ARBA00022741"/>
    </source>
</evidence>
<keyword evidence="4" id="KW-0997">Cell inner membrane</keyword>
<dbReference type="AlphaFoldDB" id="A0A919S9W9"/>
<dbReference type="InterPro" id="IPR003593">
    <property type="entry name" value="AAA+_ATPase"/>
</dbReference>
<comment type="caution">
    <text evidence="14">The sequence shown here is derived from an EMBL/GenBank/DDBJ whole genome shotgun (WGS) entry which is preliminary data.</text>
</comment>
<evidence type="ECO:0008006" key="16">
    <source>
        <dbReference type="Google" id="ProtNLM"/>
    </source>
</evidence>
<evidence type="ECO:0000256" key="7">
    <source>
        <dbReference type="ARBA" id="ARBA00022840"/>
    </source>
</evidence>